<dbReference type="InterPro" id="IPR003728">
    <property type="entry name" value="Ribosome_maturation_RimP"/>
</dbReference>
<gene>
    <name evidence="5" type="ORF">GM51_21335</name>
</gene>
<keyword evidence="1" id="KW-0963">Cytoplasm</keyword>
<keyword evidence="2" id="KW-0690">Ribosome biogenesis</keyword>
<comment type="caution">
    <text evidence="5">The sequence shown here is derived from an EMBL/GenBank/DDBJ whole genome shotgun (WGS) entry which is preliminary data.</text>
</comment>
<reference evidence="5" key="1">
    <citation type="submission" date="2014-06" db="EMBL/GenBank/DDBJ databases">
        <title>Key roles for freshwater Actinobacteria revealed by deep metagenomic sequencing.</title>
        <authorList>
            <person name="Ghai R."/>
            <person name="Mizuno C.M."/>
            <person name="Picazo A."/>
            <person name="Camacho A."/>
            <person name="Rodriguez-Valera F."/>
        </authorList>
    </citation>
    <scope>NUCLEOTIDE SEQUENCE</scope>
</reference>
<dbReference type="GO" id="GO:0005829">
    <property type="term" value="C:cytosol"/>
    <property type="evidence" value="ECO:0007669"/>
    <property type="project" value="TreeGrafter"/>
</dbReference>
<dbReference type="Pfam" id="PF02576">
    <property type="entry name" value="RimP_N"/>
    <property type="match status" value="1"/>
</dbReference>
<feature type="domain" description="Ribosome maturation factor RimP N-terminal" evidence="3">
    <location>
        <begin position="10"/>
        <end position="83"/>
    </location>
</feature>
<organism evidence="5">
    <name type="scientific">freshwater metagenome</name>
    <dbReference type="NCBI Taxonomy" id="449393"/>
    <lineage>
        <taxon>unclassified sequences</taxon>
        <taxon>metagenomes</taxon>
        <taxon>ecological metagenomes</taxon>
    </lineage>
</organism>
<evidence type="ECO:0000256" key="1">
    <source>
        <dbReference type="ARBA" id="ARBA00022490"/>
    </source>
</evidence>
<evidence type="ECO:0000256" key="2">
    <source>
        <dbReference type="ARBA" id="ARBA00022517"/>
    </source>
</evidence>
<dbReference type="NCBIfam" id="NF000930">
    <property type="entry name" value="PRK00092.2-2"/>
    <property type="match status" value="1"/>
</dbReference>
<dbReference type="PANTHER" id="PTHR33867:SF1">
    <property type="entry name" value="RIBOSOME MATURATION FACTOR RIMP"/>
    <property type="match status" value="1"/>
</dbReference>
<dbReference type="InterPro" id="IPR028989">
    <property type="entry name" value="RimP_N"/>
</dbReference>
<dbReference type="PANTHER" id="PTHR33867">
    <property type="entry name" value="RIBOSOME MATURATION FACTOR RIMP"/>
    <property type="match status" value="1"/>
</dbReference>
<dbReference type="SUPFAM" id="SSF74942">
    <property type="entry name" value="YhbC-like, C-terminal domain"/>
    <property type="match status" value="1"/>
</dbReference>
<proteinExistence type="inferred from homology"/>
<evidence type="ECO:0000259" key="4">
    <source>
        <dbReference type="Pfam" id="PF17384"/>
    </source>
</evidence>
<evidence type="ECO:0000259" key="3">
    <source>
        <dbReference type="Pfam" id="PF02576"/>
    </source>
</evidence>
<evidence type="ECO:0000313" key="5">
    <source>
        <dbReference type="EMBL" id="KGA12682.1"/>
    </source>
</evidence>
<evidence type="ECO:0008006" key="6">
    <source>
        <dbReference type="Google" id="ProtNLM"/>
    </source>
</evidence>
<accession>A0A094PNL0</accession>
<name>A0A094PNL0_9ZZZZ</name>
<dbReference type="CDD" id="cd01734">
    <property type="entry name" value="YlxS_C"/>
    <property type="match status" value="1"/>
</dbReference>
<dbReference type="GO" id="GO:0000028">
    <property type="term" value="P:ribosomal small subunit assembly"/>
    <property type="evidence" value="ECO:0007669"/>
    <property type="project" value="TreeGrafter"/>
</dbReference>
<dbReference type="GO" id="GO:0006412">
    <property type="term" value="P:translation"/>
    <property type="evidence" value="ECO:0007669"/>
    <property type="project" value="TreeGrafter"/>
</dbReference>
<protein>
    <recommendedName>
        <fullName evidence="6">Ribosome maturation factor RimP</fullName>
    </recommendedName>
</protein>
<sequence>MSTREQILQILEPITSNLGLDLEDVEIKSAGKHSIVQISVDKDGGITLDEVAHISNEISEILDTKEILGEKPYTLEVGSPGIDRALTHPRHWRRNIGRLVKINSGSNSEIGRIIQSDDEKVTLEIKSKSRVIFFNKIDKAFIQVEFNSKKSSK</sequence>
<dbReference type="InterPro" id="IPR028998">
    <property type="entry name" value="RimP_C"/>
</dbReference>
<dbReference type="SUPFAM" id="SSF75420">
    <property type="entry name" value="YhbC-like, N-terminal domain"/>
    <property type="match status" value="1"/>
</dbReference>
<dbReference type="AlphaFoldDB" id="A0A094PNL0"/>
<dbReference type="EMBL" id="JNSL01000212">
    <property type="protein sequence ID" value="KGA12682.1"/>
    <property type="molecule type" value="Genomic_DNA"/>
</dbReference>
<dbReference type="InterPro" id="IPR036847">
    <property type="entry name" value="RimP_C_sf"/>
</dbReference>
<dbReference type="Pfam" id="PF17384">
    <property type="entry name" value="DUF150_C"/>
    <property type="match status" value="1"/>
</dbReference>
<dbReference type="HAMAP" id="MF_01077">
    <property type="entry name" value="RimP"/>
    <property type="match status" value="1"/>
</dbReference>
<dbReference type="InterPro" id="IPR035956">
    <property type="entry name" value="RimP_N_sf"/>
</dbReference>
<feature type="domain" description="Ribosome maturation factor RimP C-terminal" evidence="4">
    <location>
        <begin position="86"/>
        <end position="146"/>
    </location>
</feature>
<dbReference type="Gene3D" id="3.30.300.70">
    <property type="entry name" value="RimP-like superfamily, N-terminal"/>
    <property type="match status" value="1"/>
</dbReference>